<evidence type="ECO:0000256" key="1">
    <source>
        <dbReference type="SAM" id="MobiDB-lite"/>
    </source>
</evidence>
<dbReference type="PANTHER" id="PTHR14690:SF0">
    <property type="entry name" value="IQ MOTIF CONTAINING WITH AAA DOMAIN 1"/>
    <property type="match status" value="1"/>
</dbReference>
<dbReference type="Gene3D" id="3.40.50.300">
    <property type="entry name" value="P-loop containing nucleotide triphosphate hydrolases"/>
    <property type="match status" value="1"/>
</dbReference>
<feature type="region of interest" description="Disordered" evidence="1">
    <location>
        <begin position="446"/>
        <end position="467"/>
    </location>
</feature>
<dbReference type="InterPro" id="IPR003959">
    <property type="entry name" value="ATPase_AAA_core"/>
</dbReference>
<accession>A0A7S3IQL7</accession>
<dbReference type="EMBL" id="HBIH01023921">
    <property type="protein sequence ID" value="CAE0328908.1"/>
    <property type="molecule type" value="Transcribed_RNA"/>
</dbReference>
<dbReference type="GO" id="GO:0016887">
    <property type="term" value="F:ATP hydrolysis activity"/>
    <property type="evidence" value="ECO:0007669"/>
    <property type="project" value="InterPro"/>
</dbReference>
<dbReference type="InterPro" id="IPR027417">
    <property type="entry name" value="P-loop_NTPase"/>
</dbReference>
<dbReference type="SUPFAM" id="SSF52540">
    <property type="entry name" value="P-loop containing nucleoside triphosphate hydrolases"/>
    <property type="match status" value="1"/>
</dbReference>
<feature type="domain" description="ATPase AAA-type core" evidence="2">
    <location>
        <begin position="201"/>
        <end position="342"/>
    </location>
</feature>
<evidence type="ECO:0000259" key="2">
    <source>
        <dbReference type="Pfam" id="PF00004"/>
    </source>
</evidence>
<dbReference type="PANTHER" id="PTHR14690">
    <property type="entry name" value="IQ MOTIF CONTAINING WITH AAA DOMAIN 1"/>
    <property type="match status" value="1"/>
</dbReference>
<dbReference type="Pfam" id="PF00004">
    <property type="entry name" value="AAA"/>
    <property type="match status" value="1"/>
</dbReference>
<feature type="region of interest" description="Disordered" evidence="1">
    <location>
        <begin position="83"/>
        <end position="112"/>
    </location>
</feature>
<dbReference type="AlphaFoldDB" id="A0A7S3IQL7"/>
<gene>
    <name evidence="3" type="ORF">SINC0208_LOCUS9536</name>
</gene>
<sequence>MVHPQKRIFIKKTLECTICRICEIKKDLVIFNPRPKSIYVHLDQLLFDLKYDPSIIEIPVPRYFKEDDRIPIEIEFKEKVEKDDGGKKKKKKKGKKKKGKKKKKKKKGPKLPGFKMIKDLQTKEILVQLINHNIVKKLPPQQLTDFIGEFNYIHSMLDDIKFTPYDPSMALIRQLVTEYIIFPLGSELVRNRFPENVRSFLFYGPPGTGKTLVVRSAVYETNSILFDMSPLNIDGKYTGKKEEDKLVASVMVVAKEYQPSLIYIDECEKVFPAKKKGKKGKGAKKKKSDPSNPARIKKTLGKWRTKYIDDKTRITILGCTSEPEEGSKKDFKKFFDRTIYFPFPDYTTRRLMWKSFIEKYKGRLRSDFPLSTLAHISSGYSAGSIKKTCEKVLTDYRVKHQDQRPLTLSEFIGPLSLCPYTMQDQYEEFKKFTDYITEDGARRDKLNAAAAGDGDDGGPKKGKKKKK</sequence>
<evidence type="ECO:0000313" key="3">
    <source>
        <dbReference type="EMBL" id="CAE0328908.1"/>
    </source>
</evidence>
<dbReference type="InterPro" id="IPR052267">
    <property type="entry name" value="N-DRC_Component"/>
</dbReference>
<dbReference type="Gene3D" id="1.10.8.60">
    <property type="match status" value="1"/>
</dbReference>
<reference evidence="3" key="1">
    <citation type="submission" date="2021-01" db="EMBL/GenBank/DDBJ databases">
        <authorList>
            <person name="Corre E."/>
            <person name="Pelletier E."/>
            <person name="Niang G."/>
            <person name="Scheremetjew M."/>
            <person name="Finn R."/>
            <person name="Kale V."/>
            <person name="Holt S."/>
            <person name="Cochrane G."/>
            <person name="Meng A."/>
            <person name="Brown T."/>
            <person name="Cohen L."/>
        </authorList>
    </citation>
    <scope>NUCLEOTIDE SEQUENCE</scope>
    <source>
        <strain evidence="3">S3</strain>
    </source>
</reference>
<organism evidence="3">
    <name type="scientific">Strombidium inclinatum</name>
    <dbReference type="NCBI Taxonomy" id="197538"/>
    <lineage>
        <taxon>Eukaryota</taxon>
        <taxon>Sar</taxon>
        <taxon>Alveolata</taxon>
        <taxon>Ciliophora</taxon>
        <taxon>Intramacronucleata</taxon>
        <taxon>Spirotrichea</taxon>
        <taxon>Oligotrichia</taxon>
        <taxon>Strombidiidae</taxon>
        <taxon>Strombidium</taxon>
    </lineage>
</organism>
<feature type="compositionally biased region" description="Basic residues" evidence="1">
    <location>
        <begin position="87"/>
        <end position="109"/>
    </location>
</feature>
<dbReference type="GO" id="GO:0005524">
    <property type="term" value="F:ATP binding"/>
    <property type="evidence" value="ECO:0007669"/>
    <property type="project" value="InterPro"/>
</dbReference>
<protein>
    <recommendedName>
        <fullName evidence="2">ATPase AAA-type core domain-containing protein</fullName>
    </recommendedName>
</protein>
<proteinExistence type="predicted"/>
<name>A0A7S3IQL7_9SPIT</name>